<gene>
    <name evidence="2" type="ORF">N5A92_06135</name>
</gene>
<name>A0ABT2LJL3_9HYPH</name>
<feature type="transmembrane region" description="Helical" evidence="1">
    <location>
        <begin position="14"/>
        <end position="35"/>
    </location>
</feature>
<protein>
    <submittedName>
        <fullName evidence="2">Uncharacterized protein</fullName>
    </submittedName>
</protein>
<dbReference type="EMBL" id="JAOCZP010000002">
    <property type="protein sequence ID" value="MCT7374612.1"/>
    <property type="molecule type" value="Genomic_DNA"/>
</dbReference>
<keyword evidence="1" id="KW-1133">Transmembrane helix</keyword>
<organism evidence="2 3">
    <name type="scientific">Chelativorans salis</name>
    <dbReference type="NCBI Taxonomy" id="2978478"/>
    <lineage>
        <taxon>Bacteria</taxon>
        <taxon>Pseudomonadati</taxon>
        <taxon>Pseudomonadota</taxon>
        <taxon>Alphaproteobacteria</taxon>
        <taxon>Hyphomicrobiales</taxon>
        <taxon>Phyllobacteriaceae</taxon>
        <taxon>Chelativorans</taxon>
    </lineage>
</organism>
<proteinExistence type="predicted"/>
<evidence type="ECO:0000256" key="1">
    <source>
        <dbReference type="SAM" id="Phobius"/>
    </source>
</evidence>
<dbReference type="Proteomes" id="UP001320831">
    <property type="component" value="Unassembled WGS sequence"/>
</dbReference>
<evidence type="ECO:0000313" key="3">
    <source>
        <dbReference type="Proteomes" id="UP001320831"/>
    </source>
</evidence>
<accession>A0ABT2LJL3</accession>
<evidence type="ECO:0000313" key="2">
    <source>
        <dbReference type="EMBL" id="MCT7374612.1"/>
    </source>
</evidence>
<comment type="caution">
    <text evidence="2">The sequence shown here is derived from an EMBL/GenBank/DDBJ whole genome shotgun (WGS) entry which is preliminary data.</text>
</comment>
<keyword evidence="1" id="KW-0812">Transmembrane</keyword>
<sequence length="82" mass="8787">MERFEAGSRGIRDAASMLPFFAIVLFVPPVVLIFAKPATLLGIPVIVVYLFAVWACVIAAAFLFSLRLGKPGQRPPRDGGVG</sequence>
<keyword evidence="1" id="KW-0472">Membrane</keyword>
<feature type="transmembrane region" description="Helical" evidence="1">
    <location>
        <begin position="41"/>
        <end position="64"/>
    </location>
</feature>
<dbReference type="RefSeq" id="WP_260901099.1">
    <property type="nucleotide sequence ID" value="NZ_JAOCZP010000002.1"/>
</dbReference>
<keyword evidence="3" id="KW-1185">Reference proteome</keyword>
<reference evidence="2 3" key="1">
    <citation type="submission" date="2022-09" db="EMBL/GenBank/DDBJ databases">
        <title>Chelativorans salina sp. nov., a novel slightly halophilic bacterium isolated from a saline lake sediment enrichment.</title>
        <authorList>
            <person name="Gao L."/>
            <person name="Fang B.-Z."/>
            <person name="Li W.-J."/>
        </authorList>
    </citation>
    <scope>NUCLEOTIDE SEQUENCE [LARGE SCALE GENOMIC DNA]</scope>
    <source>
        <strain evidence="2 3">EGI FJ00035</strain>
    </source>
</reference>